<evidence type="ECO:0000313" key="1">
    <source>
        <dbReference type="EMBL" id="KAJ8420897.1"/>
    </source>
</evidence>
<keyword evidence="2" id="KW-1185">Reference proteome</keyword>
<proteinExistence type="predicted"/>
<evidence type="ECO:0000313" key="2">
    <source>
        <dbReference type="Proteomes" id="UP001153076"/>
    </source>
</evidence>
<reference evidence="1" key="1">
    <citation type="submission" date="2022-04" db="EMBL/GenBank/DDBJ databases">
        <title>Carnegiea gigantea Genome sequencing and assembly v2.</title>
        <authorList>
            <person name="Copetti D."/>
            <person name="Sanderson M.J."/>
            <person name="Burquez A."/>
            <person name="Wojciechowski M.F."/>
        </authorList>
    </citation>
    <scope>NUCLEOTIDE SEQUENCE</scope>
    <source>
        <strain evidence="1">SGP5-SGP5p</strain>
        <tissue evidence="1">Aerial part</tissue>
    </source>
</reference>
<accession>A0A9Q1GKE4</accession>
<comment type="caution">
    <text evidence="1">The sequence shown here is derived from an EMBL/GenBank/DDBJ whole genome shotgun (WGS) entry which is preliminary data.</text>
</comment>
<dbReference type="EMBL" id="JAKOGI010003066">
    <property type="protein sequence ID" value="KAJ8420897.1"/>
    <property type="molecule type" value="Genomic_DNA"/>
</dbReference>
<sequence>MTADKEEVILLIFHFRLLLNGCHITRLVLGLFRSPLDRMDQAKRSSSTGKAAKLTCRYEKAYVVLGRGHNLRRRKLELIQSLHDHWVKRKLYVVVKDRPIDCDTFLRRFIHSCVCLRDYKSISHRQKIHFLQGRSLQGRRDLRIGEMHAQPIQRVQKRYKGMPAEMKKLKEEVEGYDEHIEQSFEGSKEEVEDAIV</sequence>
<protein>
    <submittedName>
        <fullName evidence="1">Uncharacterized protein</fullName>
    </submittedName>
</protein>
<name>A0A9Q1GKE4_9CARY</name>
<gene>
    <name evidence="1" type="ORF">Cgig2_006333</name>
</gene>
<dbReference type="Proteomes" id="UP001153076">
    <property type="component" value="Unassembled WGS sequence"/>
</dbReference>
<dbReference type="AlphaFoldDB" id="A0A9Q1GKE4"/>
<organism evidence="1 2">
    <name type="scientific">Carnegiea gigantea</name>
    <dbReference type="NCBI Taxonomy" id="171969"/>
    <lineage>
        <taxon>Eukaryota</taxon>
        <taxon>Viridiplantae</taxon>
        <taxon>Streptophyta</taxon>
        <taxon>Embryophyta</taxon>
        <taxon>Tracheophyta</taxon>
        <taxon>Spermatophyta</taxon>
        <taxon>Magnoliopsida</taxon>
        <taxon>eudicotyledons</taxon>
        <taxon>Gunneridae</taxon>
        <taxon>Pentapetalae</taxon>
        <taxon>Caryophyllales</taxon>
        <taxon>Cactineae</taxon>
        <taxon>Cactaceae</taxon>
        <taxon>Cactoideae</taxon>
        <taxon>Echinocereeae</taxon>
        <taxon>Carnegiea</taxon>
    </lineage>
</organism>